<organism evidence="1 2">
    <name type="scientific">Pleurotus ostreatus</name>
    <name type="common">Oyster mushroom</name>
    <name type="synonym">White-rot fungus</name>
    <dbReference type="NCBI Taxonomy" id="5322"/>
    <lineage>
        <taxon>Eukaryota</taxon>
        <taxon>Fungi</taxon>
        <taxon>Dikarya</taxon>
        <taxon>Basidiomycota</taxon>
        <taxon>Agaricomycotina</taxon>
        <taxon>Agaricomycetes</taxon>
        <taxon>Agaricomycetidae</taxon>
        <taxon>Agaricales</taxon>
        <taxon>Pleurotineae</taxon>
        <taxon>Pleurotaceae</taxon>
        <taxon>Pleurotus</taxon>
    </lineage>
</organism>
<sequence length="163" mass="17704">MSVFTDTTSPAPRPPTLFTSSITSSIFANGLPADYGDASNIAQLRSENQFDFDSESPLFTSLPLPHGRPLLVGVPHFVEDDPNDPFSPIITIIAQSIEARRIDTLFAQALIGLITTLRSSAQYSQLAAYPALMKELQEVAQKYQVLKEAYDTVVGDSAISRLG</sequence>
<gene>
    <name evidence="1" type="ORF">PC9H_010157</name>
</gene>
<keyword evidence="2" id="KW-1185">Reference proteome</keyword>
<protein>
    <submittedName>
        <fullName evidence="1">Uncharacterized protein</fullName>
    </submittedName>
</protein>
<comment type="caution">
    <text evidence="1">The sequence shown here is derived from an EMBL/GenBank/DDBJ whole genome shotgun (WGS) entry which is preliminary data.</text>
</comment>
<dbReference type="RefSeq" id="XP_036629040.1">
    <property type="nucleotide sequence ID" value="XM_036779651.1"/>
</dbReference>
<dbReference type="AlphaFoldDB" id="A0A8H6ZS16"/>
<dbReference type="Proteomes" id="UP000623687">
    <property type="component" value="Unassembled WGS sequence"/>
</dbReference>
<accession>A0A8H6ZS16</accession>
<dbReference type="VEuPathDB" id="FungiDB:PC9H_010157"/>
<reference evidence="1" key="1">
    <citation type="submission" date="2019-07" db="EMBL/GenBank/DDBJ databases">
        <authorList>
            <person name="Palmer J.M."/>
        </authorList>
    </citation>
    <scope>NUCLEOTIDE SEQUENCE</scope>
    <source>
        <strain evidence="1">PC9</strain>
    </source>
</reference>
<evidence type="ECO:0000313" key="2">
    <source>
        <dbReference type="Proteomes" id="UP000623687"/>
    </source>
</evidence>
<evidence type="ECO:0000313" key="1">
    <source>
        <dbReference type="EMBL" id="KAF7424846.1"/>
    </source>
</evidence>
<proteinExistence type="predicted"/>
<name>A0A8H6ZS16_PLEOS</name>
<dbReference type="EMBL" id="JACETU010000007">
    <property type="protein sequence ID" value="KAF7424846.1"/>
    <property type="molecule type" value="Genomic_DNA"/>
</dbReference>
<dbReference type="GeneID" id="59379975"/>